<accession>A0A812X8Y4</accession>
<protein>
    <submittedName>
        <fullName evidence="4">BRIP1 protein</fullName>
    </submittedName>
</protein>
<evidence type="ECO:0000313" key="4">
    <source>
        <dbReference type="EMBL" id="CAE7719492.1"/>
    </source>
</evidence>
<evidence type="ECO:0000256" key="1">
    <source>
        <dbReference type="ARBA" id="ARBA00022801"/>
    </source>
</evidence>
<dbReference type="InterPro" id="IPR002464">
    <property type="entry name" value="DNA/RNA_helicase_DEAH_CS"/>
</dbReference>
<dbReference type="Pfam" id="PF06733">
    <property type="entry name" value="DEAD_2"/>
    <property type="match status" value="1"/>
</dbReference>
<dbReference type="Gene3D" id="3.40.50.300">
    <property type="entry name" value="P-loop containing nucleotide triphosphate hydrolases"/>
    <property type="match status" value="1"/>
</dbReference>
<dbReference type="InterPro" id="IPR011992">
    <property type="entry name" value="EF-hand-dom_pair"/>
</dbReference>
<dbReference type="InterPro" id="IPR045028">
    <property type="entry name" value="DinG/Rad3-like"/>
</dbReference>
<dbReference type="PROSITE" id="PS00018">
    <property type="entry name" value="EF_HAND_1"/>
    <property type="match status" value="3"/>
</dbReference>
<dbReference type="EMBL" id="CAJNIZ010045415">
    <property type="protein sequence ID" value="CAE7719492.1"/>
    <property type="molecule type" value="Genomic_DNA"/>
</dbReference>
<reference evidence="4" key="1">
    <citation type="submission" date="2021-02" db="EMBL/GenBank/DDBJ databases">
        <authorList>
            <person name="Dougan E. K."/>
            <person name="Rhodes N."/>
            <person name="Thang M."/>
            <person name="Chan C."/>
        </authorList>
    </citation>
    <scope>NUCLEOTIDE SEQUENCE</scope>
</reference>
<dbReference type="Gene3D" id="1.10.238.10">
    <property type="entry name" value="EF-hand"/>
    <property type="match status" value="2"/>
</dbReference>
<dbReference type="PROSITE" id="PS00690">
    <property type="entry name" value="DEAH_ATP_HELICASE"/>
    <property type="match status" value="1"/>
</dbReference>
<dbReference type="GO" id="GO:1990918">
    <property type="term" value="P:double-strand break repair involved in meiotic recombination"/>
    <property type="evidence" value="ECO:0007669"/>
    <property type="project" value="TreeGrafter"/>
</dbReference>
<dbReference type="InterPro" id="IPR027417">
    <property type="entry name" value="P-loop_NTPase"/>
</dbReference>
<dbReference type="PANTHER" id="PTHR11472">
    <property type="entry name" value="DNA REPAIR DEAD HELICASE RAD3/XP-D SUBFAMILY MEMBER"/>
    <property type="match status" value="1"/>
</dbReference>
<feature type="domain" description="EF-hand" evidence="3">
    <location>
        <begin position="601"/>
        <end position="636"/>
    </location>
</feature>
<evidence type="ECO:0000259" key="3">
    <source>
        <dbReference type="PROSITE" id="PS50222"/>
    </source>
</evidence>
<dbReference type="Pfam" id="PF13202">
    <property type="entry name" value="EF-hand_5"/>
    <property type="match status" value="1"/>
</dbReference>
<name>A0A812X8Y4_SYMPI</name>
<dbReference type="GO" id="GO:0003677">
    <property type="term" value="F:DNA binding"/>
    <property type="evidence" value="ECO:0007669"/>
    <property type="project" value="InterPro"/>
</dbReference>
<dbReference type="GO" id="GO:0005509">
    <property type="term" value="F:calcium ion binding"/>
    <property type="evidence" value="ECO:0007669"/>
    <property type="project" value="InterPro"/>
</dbReference>
<comment type="caution">
    <text evidence="4">The sequence shown here is derived from an EMBL/GenBank/DDBJ whole genome shotgun (WGS) entry which is preliminary data.</text>
</comment>
<keyword evidence="5" id="KW-1185">Reference proteome</keyword>
<evidence type="ECO:0000256" key="2">
    <source>
        <dbReference type="ARBA" id="ARBA00022837"/>
    </source>
</evidence>
<keyword evidence="2" id="KW-0106">Calcium</keyword>
<dbReference type="GO" id="GO:0016787">
    <property type="term" value="F:hydrolase activity"/>
    <property type="evidence" value="ECO:0007669"/>
    <property type="project" value="UniProtKB-KW"/>
</dbReference>
<dbReference type="SUPFAM" id="SSF47473">
    <property type="entry name" value="EF-hand"/>
    <property type="match status" value="2"/>
</dbReference>
<dbReference type="InterPro" id="IPR010614">
    <property type="entry name" value="RAD3-like_helicase_DEAD"/>
</dbReference>
<gene>
    <name evidence="4" type="primary">BRIP1</name>
    <name evidence="4" type="ORF">SPIL2461_LOCUS20478</name>
</gene>
<proteinExistence type="predicted"/>
<dbReference type="SMART" id="SM00054">
    <property type="entry name" value="EFh"/>
    <property type="match status" value="3"/>
</dbReference>
<evidence type="ECO:0000313" key="5">
    <source>
        <dbReference type="Proteomes" id="UP000649617"/>
    </source>
</evidence>
<dbReference type="OrthoDB" id="412360at2759"/>
<dbReference type="InterPro" id="IPR018247">
    <property type="entry name" value="EF_Hand_1_Ca_BS"/>
</dbReference>
<keyword evidence="1" id="KW-0378">Hydrolase</keyword>
<dbReference type="GO" id="GO:0005524">
    <property type="term" value="F:ATP binding"/>
    <property type="evidence" value="ECO:0007669"/>
    <property type="project" value="InterPro"/>
</dbReference>
<dbReference type="GO" id="GO:0005634">
    <property type="term" value="C:nucleus"/>
    <property type="evidence" value="ECO:0007669"/>
    <property type="project" value="TreeGrafter"/>
</dbReference>
<dbReference type="GO" id="GO:0006289">
    <property type="term" value="P:nucleotide-excision repair"/>
    <property type="evidence" value="ECO:0007669"/>
    <property type="project" value="TreeGrafter"/>
</dbReference>
<dbReference type="Pfam" id="PF13405">
    <property type="entry name" value="EF-hand_6"/>
    <property type="match status" value="1"/>
</dbReference>
<organism evidence="4 5">
    <name type="scientific">Symbiodinium pilosum</name>
    <name type="common">Dinoflagellate</name>
    <dbReference type="NCBI Taxonomy" id="2952"/>
    <lineage>
        <taxon>Eukaryota</taxon>
        <taxon>Sar</taxon>
        <taxon>Alveolata</taxon>
        <taxon>Dinophyceae</taxon>
        <taxon>Suessiales</taxon>
        <taxon>Symbiodiniaceae</taxon>
        <taxon>Symbiodinium</taxon>
    </lineage>
</organism>
<dbReference type="PROSITE" id="PS50222">
    <property type="entry name" value="EF_HAND_2"/>
    <property type="match status" value="1"/>
</dbReference>
<sequence>MATHWEAIGYPTIQEHRSKFEAGGKLAVYDIEDLVKDGHETQTCPYHAALDLTAEGAGLVLATYPQLLDPCVRETSSFSTVLQDAIVVIDEAHNIPQAARDAATPLGLAQATAEREASRPDFEEVVLYFFLRGIIVDSPSQPTGRRFSNRSPRKGPPPQMVVRTFLTEASPAESTILRAWIKNFDPESGDVYLLFQRLDIDNSGKLTLDEIDEETARLWLGFKQWCVTNFDSPLDMVYKLSRGKDYLSEDDFLQRCTFFDWKESVLLNNPQRCLASCMPALGKSVEMTLEMNSGTDDVACQSKASAKVKGDKAKGVSIWKEEHREKEEMKKLAMKVLAVKIRERQALAAVLPNFKAFLKRKCGGSILAAWRRHLDRHATMNVHKYELAKAVKALCWPGEFRILWKALDKDKSGLVSYQELDLPGAETLAEFKSFTAEQFGSAVNAFHAMDKARMGSGRLSEQDFIEECQKYGFQATRQLFRGLDFHATGSITQDEITFVDNWGCPSYLTAPKNETAAHEFKQRLKKIYHSYLKAWRSCLDKDNSNRVTWQRFQEGASRVIFHNDLAGAWRYLTAGSTYLTLHDIDPESAELISKFQSFADEQFGGMMSAFKLFDLDKNGYVDVTEFTRVLIGFGYPGSDEAANTQTCISSSSSIVDLQVLTRFYLHLGSLCPLLREKCGFMQSSPPSAERSHEWAEVK</sequence>
<dbReference type="PANTHER" id="PTHR11472:SF47">
    <property type="entry name" value="FANCONI ANEMIA GROUP J PROTEIN"/>
    <property type="match status" value="1"/>
</dbReference>
<dbReference type="GO" id="GO:0003678">
    <property type="term" value="F:DNA helicase activity"/>
    <property type="evidence" value="ECO:0007669"/>
    <property type="project" value="InterPro"/>
</dbReference>
<dbReference type="AlphaFoldDB" id="A0A812X8Y4"/>
<dbReference type="Proteomes" id="UP000649617">
    <property type="component" value="Unassembled WGS sequence"/>
</dbReference>
<dbReference type="InterPro" id="IPR002048">
    <property type="entry name" value="EF_hand_dom"/>
</dbReference>